<dbReference type="GO" id="GO:0015031">
    <property type="term" value="P:protein transport"/>
    <property type="evidence" value="ECO:0007669"/>
    <property type="project" value="UniProtKB-KW"/>
</dbReference>
<evidence type="ECO:0000313" key="9">
    <source>
        <dbReference type="Proteomes" id="UP000317421"/>
    </source>
</evidence>
<dbReference type="GO" id="GO:0022857">
    <property type="term" value="F:transmembrane transporter activity"/>
    <property type="evidence" value="ECO:0007669"/>
    <property type="project" value="InterPro"/>
</dbReference>
<comment type="caution">
    <text evidence="8">The sequence shown here is derived from an EMBL/GenBank/DDBJ whole genome shotgun (WGS) entry which is preliminary data.</text>
</comment>
<keyword evidence="9" id="KW-1185">Reference proteome</keyword>
<dbReference type="AlphaFoldDB" id="A0A5C6AFU3"/>
<dbReference type="Pfam" id="PF02472">
    <property type="entry name" value="ExbD"/>
    <property type="match status" value="1"/>
</dbReference>
<evidence type="ECO:0000256" key="5">
    <source>
        <dbReference type="ARBA" id="ARBA00022989"/>
    </source>
</evidence>
<comment type="subcellular location">
    <subcellularLocation>
        <location evidence="1">Cell membrane</location>
        <topology evidence="1">Single-pass membrane protein</topology>
    </subcellularLocation>
    <subcellularLocation>
        <location evidence="7">Cell membrane</location>
        <topology evidence="7">Single-pass type II membrane protein</topology>
    </subcellularLocation>
</comment>
<dbReference type="PANTHER" id="PTHR30558">
    <property type="entry name" value="EXBD MEMBRANE COMPONENT OF PMF-DRIVEN MACROMOLECULE IMPORT SYSTEM"/>
    <property type="match status" value="1"/>
</dbReference>
<evidence type="ECO:0000256" key="1">
    <source>
        <dbReference type="ARBA" id="ARBA00004162"/>
    </source>
</evidence>
<gene>
    <name evidence="8" type="ORF">Pla108_22200</name>
</gene>
<comment type="similarity">
    <text evidence="2 7">Belongs to the ExbD/TolR family.</text>
</comment>
<evidence type="ECO:0000256" key="3">
    <source>
        <dbReference type="ARBA" id="ARBA00022475"/>
    </source>
</evidence>
<evidence type="ECO:0000313" key="8">
    <source>
        <dbReference type="EMBL" id="TWT98065.1"/>
    </source>
</evidence>
<proteinExistence type="inferred from homology"/>
<evidence type="ECO:0000256" key="7">
    <source>
        <dbReference type="RuleBase" id="RU003879"/>
    </source>
</evidence>
<evidence type="ECO:0000256" key="6">
    <source>
        <dbReference type="ARBA" id="ARBA00023136"/>
    </source>
</evidence>
<keyword evidence="4 7" id="KW-0812">Transmembrane</keyword>
<keyword evidence="3" id="KW-1003">Cell membrane</keyword>
<name>A0A5C6AFU3_9BACT</name>
<evidence type="ECO:0000256" key="4">
    <source>
        <dbReference type="ARBA" id="ARBA00022692"/>
    </source>
</evidence>
<dbReference type="InterPro" id="IPR003400">
    <property type="entry name" value="ExbD"/>
</dbReference>
<keyword evidence="6" id="KW-0472">Membrane</keyword>
<keyword evidence="7" id="KW-0653">Protein transport</keyword>
<dbReference type="Proteomes" id="UP000317421">
    <property type="component" value="Unassembled WGS sequence"/>
</dbReference>
<dbReference type="PANTHER" id="PTHR30558:SF3">
    <property type="entry name" value="BIOPOLYMER TRANSPORT PROTEIN EXBD-RELATED"/>
    <property type="match status" value="1"/>
</dbReference>
<dbReference type="EMBL" id="SJPR01000002">
    <property type="protein sequence ID" value="TWT98065.1"/>
    <property type="molecule type" value="Genomic_DNA"/>
</dbReference>
<keyword evidence="5" id="KW-1133">Transmembrane helix</keyword>
<accession>A0A5C6AFU3</accession>
<protein>
    <submittedName>
        <fullName evidence="8">Biopolymer transport protein ExbD/TolR</fullName>
    </submittedName>
</protein>
<dbReference type="GO" id="GO:0005886">
    <property type="term" value="C:plasma membrane"/>
    <property type="evidence" value="ECO:0007669"/>
    <property type="project" value="UniProtKB-SubCell"/>
</dbReference>
<sequence>MDMTPMVDVTFLLLIFFMITAAFALQKAIAVPPVDDSEKAPAQSMDELEEDSIVVRVDGDNVFWVFCPSWTEEVKAPSKQDMRNLVRAARKGEAPEGGQTSGSGYSKMLVQASGDATHEFVVAALDAGSGAGVEEIRLVSVEDDF</sequence>
<organism evidence="8 9">
    <name type="scientific">Botrimarina colliarenosi</name>
    <dbReference type="NCBI Taxonomy" id="2528001"/>
    <lineage>
        <taxon>Bacteria</taxon>
        <taxon>Pseudomonadati</taxon>
        <taxon>Planctomycetota</taxon>
        <taxon>Planctomycetia</taxon>
        <taxon>Pirellulales</taxon>
        <taxon>Lacipirellulaceae</taxon>
        <taxon>Botrimarina</taxon>
    </lineage>
</organism>
<evidence type="ECO:0000256" key="2">
    <source>
        <dbReference type="ARBA" id="ARBA00005811"/>
    </source>
</evidence>
<reference evidence="8 9" key="1">
    <citation type="submission" date="2019-02" db="EMBL/GenBank/DDBJ databases">
        <title>Deep-cultivation of Planctomycetes and their phenomic and genomic characterization uncovers novel biology.</title>
        <authorList>
            <person name="Wiegand S."/>
            <person name="Jogler M."/>
            <person name="Boedeker C."/>
            <person name="Pinto D."/>
            <person name="Vollmers J."/>
            <person name="Rivas-Marin E."/>
            <person name="Kohn T."/>
            <person name="Peeters S.H."/>
            <person name="Heuer A."/>
            <person name="Rast P."/>
            <person name="Oberbeckmann S."/>
            <person name="Bunk B."/>
            <person name="Jeske O."/>
            <person name="Meyerdierks A."/>
            <person name="Storesund J.E."/>
            <person name="Kallscheuer N."/>
            <person name="Luecker S."/>
            <person name="Lage O.M."/>
            <person name="Pohl T."/>
            <person name="Merkel B.J."/>
            <person name="Hornburger P."/>
            <person name="Mueller R.-W."/>
            <person name="Bruemmer F."/>
            <person name="Labrenz M."/>
            <person name="Spormann A.M."/>
            <person name="Op Den Camp H."/>
            <person name="Overmann J."/>
            <person name="Amann R."/>
            <person name="Jetten M.S.M."/>
            <person name="Mascher T."/>
            <person name="Medema M.H."/>
            <person name="Devos D.P."/>
            <person name="Kaster A.-K."/>
            <person name="Ovreas L."/>
            <person name="Rohde M."/>
            <person name="Galperin M.Y."/>
            <person name="Jogler C."/>
        </authorList>
    </citation>
    <scope>NUCLEOTIDE SEQUENCE [LARGE SCALE GENOMIC DNA]</scope>
    <source>
        <strain evidence="8 9">Pla108</strain>
    </source>
</reference>
<keyword evidence="7" id="KW-0813">Transport</keyword>